<dbReference type="Proteomes" id="UP000822688">
    <property type="component" value="Chromosome 12"/>
</dbReference>
<evidence type="ECO:0000313" key="1">
    <source>
        <dbReference type="EMBL" id="KAG0555524.1"/>
    </source>
</evidence>
<sequence>MLAFRQAGRNAAFDDRTYVLRLLDNTMCKSLVSVEPRGTGHSTKPGATLYLDCASLFRHHRLSHAHTQWNSTVEYSSHRLLYTISDSL</sequence>
<accession>A0A8T0GAX7</accession>
<protein>
    <submittedName>
        <fullName evidence="1">Uncharacterized protein</fullName>
    </submittedName>
</protein>
<name>A0A8T0GAX7_CERPU</name>
<proteinExistence type="predicted"/>
<gene>
    <name evidence="1" type="ORF">KC19_12G175200</name>
</gene>
<dbReference type="EMBL" id="CM026433">
    <property type="protein sequence ID" value="KAG0555524.1"/>
    <property type="molecule type" value="Genomic_DNA"/>
</dbReference>
<organism evidence="1 2">
    <name type="scientific">Ceratodon purpureus</name>
    <name type="common">Fire moss</name>
    <name type="synonym">Dicranum purpureum</name>
    <dbReference type="NCBI Taxonomy" id="3225"/>
    <lineage>
        <taxon>Eukaryota</taxon>
        <taxon>Viridiplantae</taxon>
        <taxon>Streptophyta</taxon>
        <taxon>Embryophyta</taxon>
        <taxon>Bryophyta</taxon>
        <taxon>Bryophytina</taxon>
        <taxon>Bryopsida</taxon>
        <taxon>Dicranidae</taxon>
        <taxon>Pseudoditrichales</taxon>
        <taxon>Ditrichaceae</taxon>
        <taxon>Ceratodon</taxon>
    </lineage>
</organism>
<evidence type="ECO:0000313" key="2">
    <source>
        <dbReference type="Proteomes" id="UP000822688"/>
    </source>
</evidence>
<keyword evidence="2" id="KW-1185">Reference proteome</keyword>
<dbReference type="AlphaFoldDB" id="A0A8T0GAX7"/>
<comment type="caution">
    <text evidence="1">The sequence shown here is derived from an EMBL/GenBank/DDBJ whole genome shotgun (WGS) entry which is preliminary data.</text>
</comment>
<reference evidence="1" key="1">
    <citation type="submission" date="2020-06" db="EMBL/GenBank/DDBJ databases">
        <title>WGS assembly of Ceratodon purpureus strain R40.</title>
        <authorList>
            <person name="Carey S.B."/>
            <person name="Jenkins J."/>
            <person name="Shu S."/>
            <person name="Lovell J.T."/>
            <person name="Sreedasyam A."/>
            <person name="Maumus F."/>
            <person name="Tiley G.P."/>
            <person name="Fernandez-Pozo N."/>
            <person name="Barry K."/>
            <person name="Chen C."/>
            <person name="Wang M."/>
            <person name="Lipzen A."/>
            <person name="Daum C."/>
            <person name="Saski C.A."/>
            <person name="Payton A.C."/>
            <person name="Mcbreen J.C."/>
            <person name="Conrad R.E."/>
            <person name="Kollar L.M."/>
            <person name="Olsson S."/>
            <person name="Huttunen S."/>
            <person name="Landis J.B."/>
            <person name="Wickett N.J."/>
            <person name="Johnson M.G."/>
            <person name="Rensing S.A."/>
            <person name="Grimwood J."/>
            <person name="Schmutz J."/>
            <person name="Mcdaniel S.F."/>
        </authorList>
    </citation>
    <scope>NUCLEOTIDE SEQUENCE</scope>
    <source>
        <strain evidence="1">R40</strain>
    </source>
</reference>